<dbReference type="FunFam" id="3.40.605.10:FF:000007">
    <property type="entry name" value="NAD/NADP-dependent betaine aldehyde dehydrogenase"/>
    <property type="match status" value="1"/>
</dbReference>
<evidence type="ECO:0000313" key="9">
    <source>
        <dbReference type="EMBL" id="KAH7141867.1"/>
    </source>
</evidence>
<dbReference type="EMBL" id="JAGMUV010000010">
    <property type="protein sequence ID" value="KAH7141867.1"/>
    <property type="molecule type" value="Genomic_DNA"/>
</dbReference>
<evidence type="ECO:0000256" key="4">
    <source>
        <dbReference type="ARBA" id="ARBA00049194"/>
    </source>
</evidence>
<evidence type="ECO:0000259" key="8">
    <source>
        <dbReference type="Pfam" id="PF00171"/>
    </source>
</evidence>
<dbReference type="CDD" id="cd07106">
    <property type="entry name" value="ALDH_AldA-AAD23400"/>
    <property type="match status" value="1"/>
</dbReference>
<dbReference type="Gene3D" id="3.40.605.10">
    <property type="entry name" value="Aldehyde Dehydrogenase, Chain A, domain 1"/>
    <property type="match status" value="1"/>
</dbReference>
<dbReference type="PANTHER" id="PTHR11699">
    <property type="entry name" value="ALDEHYDE DEHYDROGENASE-RELATED"/>
    <property type="match status" value="1"/>
</dbReference>
<evidence type="ECO:0000256" key="5">
    <source>
        <dbReference type="PROSITE-ProRule" id="PRU10007"/>
    </source>
</evidence>
<evidence type="ECO:0000313" key="10">
    <source>
        <dbReference type="Proteomes" id="UP000738349"/>
    </source>
</evidence>
<feature type="compositionally biased region" description="Polar residues" evidence="7">
    <location>
        <begin position="24"/>
        <end position="38"/>
    </location>
</feature>
<dbReference type="GO" id="GO:0004029">
    <property type="term" value="F:aldehyde dehydrogenase (NAD+) activity"/>
    <property type="evidence" value="ECO:0007669"/>
    <property type="project" value="UniProtKB-EC"/>
</dbReference>
<dbReference type="Proteomes" id="UP000738349">
    <property type="component" value="Unassembled WGS sequence"/>
</dbReference>
<comment type="similarity">
    <text evidence="1 6">Belongs to the aldehyde dehydrogenase family.</text>
</comment>
<dbReference type="Pfam" id="PF00171">
    <property type="entry name" value="Aldedh"/>
    <property type="match status" value="1"/>
</dbReference>
<gene>
    <name evidence="9" type="ORF">EDB81DRAFT_691349</name>
</gene>
<dbReference type="Gene3D" id="3.40.309.10">
    <property type="entry name" value="Aldehyde Dehydrogenase, Chain A, domain 2"/>
    <property type="match status" value="1"/>
</dbReference>
<feature type="region of interest" description="Disordered" evidence="7">
    <location>
        <begin position="24"/>
        <end position="43"/>
    </location>
</feature>
<evidence type="ECO:0000256" key="7">
    <source>
        <dbReference type="SAM" id="MobiDB-lite"/>
    </source>
</evidence>
<evidence type="ECO:0000256" key="3">
    <source>
        <dbReference type="ARBA" id="ARBA00024226"/>
    </source>
</evidence>
<sequence length="481" mass="52347">MTGKTTNPLDFSVFSNVIDGSLSSTQQTRHGINPSTLEPNPEVPLSEQLDVDRAVTAARRAFEVWRLVPEAERRQALSAFASSLAEHTEALSVLLTKEQGRPIWGTQMELAASIARLEATAQISLPETVVEETDERVVVTRHTPIGVACGILPWNFPIMLACTKLGSAVVAGNSFIMKPSPFTPYCSLKLCELAQRFFPPGVVQCLSGDDRLGPWLTAHPGIDKISFTGSIETGKKVMEVCGRNLKRVTLELGGNDAAIIYPDVDVDSVAAAVTQICLFNSSQVCLTIKRIYVHEKIYSRFLQTFTAAVKSFKLGDGLTEGVLLGPLQNELQYKKVKSLISNIEYENLQVATGDSSSETPKEGYFIQPVVVDNPPDEARVVVEEPFGPLLPLLSWSNEEEVICRANSSKYALGASVWTKDLNNGKIVAKRLEAGSVWVNNHMDMSSMAPFGGHKESGIGVEGGLAGVISYCNMQTLYLPKK</sequence>
<dbReference type="InterPro" id="IPR016163">
    <property type="entry name" value="Ald_DH_C"/>
</dbReference>
<dbReference type="EC" id="1.2.1.3" evidence="3"/>
<evidence type="ECO:0000256" key="2">
    <source>
        <dbReference type="ARBA" id="ARBA00023002"/>
    </source>
</evidence>
<dbReference type="InterPro" id="IPR016162">
    <property type="entry name" value="Ald_DH_N"/>
</dbReference>
<comment type="caution">
    <text evidence="9">The sequence shown here is derived from an EMBL/GenBank/DDBJ whole genome shotgun (WGS) entry which is preliminary data.</text>
</comment>
<dbReference type="OrthoDB" id="310895at2759"/>
<keyword evidence="10" id="KW-1185">Reference proteome</keyword>
<dbReference type="InterPro" id="IPR029510">
    <property type="entry name" value="Ald_DH_CS_GLU"/>
</dbReference>
<reference evidence="9" key="1">
    <citation type="journal article" date="2021" name="Nat. Commun.">
        <title>Genetic determinants of endophytism in the Arabidopsis root mycobiome.</title>
        <authorList>
            <person name="Mesny F."/>
            <person name="Miyauchi S."/>
            <person name="Thiergart T."/>
            <person name="Pickel B."/>
            <person name="Atanasova L."/>
            <person name="Karlsson M."/>
            <person name="Huettel B."/>
            <person name="Barry K.W."/>
            <person name="Haridas S."/>
            <person name="Chen C."/>
            <person name="Bauer D."/>
            <person name="Andreopoulos W."/>
            <person name="Pangilinan J."/>
            <person name="LaButti K."/>
            <person name="Riley R."/>
            <person name="Lipzen A."/>
            <person name="Clum A."/>
            <person name="Drula E."/>
            <person name="Henrissat B."/>
            <person name="Kohler A."/>
            <person name="Grigoriev I.V."/>
            <person name="Martin F.M."/>
            <person name="Hacquard S."/>
        </authorList>
    </citation>
    <scope>NUCLEOTIDE SEQUENCE</scope>
    <source>
        <strain evidence="9">MPI-CAGE-AT-0147</strain>
    </source>
</reference>
<dbReference type="AlphaFoldDB" id="A0A9P9ERL9"/>
<dbReference type="PROSITE" id="PS00687">
    <property type="entry name" value="ALDEHYDE_DEHYDR_GLU"/>
    <property type="match status" value="1"/>
</dbReference>
<dbReference type="InterPro" id="IPR016161">
    <property type="entry name" value="Ald_DH/histidinol_DH"/>
</dbReference>
<protein>
    <recommendedName>
        <fullName evidence="3">aldehyde dehydrogenase (NAD(+))</fullName>
        <ecNumber evidence="3">1.2.1.3</ecNumber>
    </recommendedName>
</protein>
<comment type="catalytic activity">
    <reaction evidence="4">
        <text>an aldehyde + NAD(+) + H2O = a carboxylate + NADH + 2 H(+)</text>
        <dbReference type="Rhea" id="RHEA:16185"/>
        <dbReference type="ChEBI" id="CHEBI:15377"/>
        <dbReference type="ChEBI" id="CHEBI:15378"/>
        <dbReference type="ChEBI" id="CHEBI:17478"/>
        <dbReference type="ChEBI" id="CHEBI:29067"/>
        <dbReference type="ChEBI" id="CHEBI:57540"/>
        <dbReference type="ChEBI" id="CHEBI:57945"/>
        <dbReference type="EC" id="1.2.1.3"/>
    </reaction>
</comment>
<feature type="domain" description="Aldehyde dehydrogenase" evidence="8">
    <location>
        <begin position="25"/>
        <end position="475"/>
    </location>
</feature>
<dbReference type="SUPFAM" id="SSF53720">
    <property type="entry name" value="ALDH-like"/>
    <property type="match status" value="1"/>
</dbReference>
<evidence type="ECO:0000256" key="6">
    <source>
        <dbReference type="RuleBase" id="RU003345"/>
    </source>
</evidence>
<keyword evidence="2 6" id="KW-0560">Oxidoreductase</keyword>
<dbReference type="InterPro" id="IPR044086">
    <property type="entry name" value="LUC3-like"/>
</dbReference>
<name>A0A9P9ERL9_9HYPO</name>
<accession>A0A9P9ERL9</accession>
<evidence type="ECO:0000256" key="1">
    <source>
        <dbReference type="ARBA" id="ARBA00009986"/>
    </source>
</evidence>
<proteinExistence type="inferred from homology"/>
<organism evidence="9 10">
    <name type="scientific">Dactylonectria macrodidyma</name>
    <dbReference type="NCBI Taxonomy" id="307937"/>
    <lineage>
        <taxon>Eukaryota</taxon>
        <taxon>Fungi</taxon>
        <taxon>Dikarya</taxon>
        <taxon>Ascomycota</taxon>
        <taxon>Pezizomycotina</taxon>
        <taxon>Sordariomycetes</taxon>
        <taxon>Hypocreomycetidae</taxon>
        <taxon>Hypocreales</taxon>
        <taxon>Nectriaceae</taxon>
        <taxon>Dactylonectria</taxon>
    </lineage>
</organism>
<feature type="active site" evidence="5">
    <location>
        <position position="251"/>
    </location>
</feature>
<dbReference type="InterPro" id="IPR015590">
    <property type="entry name" value="Aldehyde_DH_dom"/>
</dbReference>